<reference evidence="2" key="1">
    <citation type="submission" date="2022-07" db="EMBL/GenBank/DDBJ databases">
        <authorList>
            <person name="Li W.-J."/>
            <person name="Deng Q.-Q."/>
        </authorList>
    </citation>
    <scope>NUCLEOTIDE SEQUENCE</scope>
    <source>
        <strain evidence="2">SYSU M60031</strain>
    </source>
</reference>
<dbReference type="PANTHER" id="PTHR40040:SF1">
    <property type="entry name" value="MEMBRANE PROTEIN"/>
    <property type="match status" value="1"/>
</dbReference>
<dbReference type="RefSeq" id="WP_254758559.1">
    <property type="nucleotide sequence ID" value="NZ_JANCLT010000004.1"/>
</dbReference>
<dbReference type="AlphaFoldDB" id="A0AA42BP26"/>
<feature type="transmembrane region" description="Helical" evidence="1">
    <location>
        <begin position="118"/>
        <end position="142"/>
    </location>
</feature>
<protein>
    <submittedName>
        <fullName evidence="2">Imidazole glycerol phosphate synthase</fullName>
    </submittedName>
</protein>
<feature type="transmembrane region" description="Helical" evidence="1">
    <location>
        <begin position="79"/>
        <end position="106"/>
    </location>
</feature>
<dbReference type="EMBL" id="JANCLT010000004">
    <property type="protein sequence ID" value="MCP8968635.1"/>
    <property type="molecule type" value="Genomic_DNA"/>
</dbReference>
<dbReference type="InterPro" id="IPR055338">
    <property type="entry name" value="YqfX-like"/>
</dbReference>
<evidence type="ECO:0000313" key="3">
    <source>
        <dbReference type="Proteomes" id="UP001156102"/>
    </source>
</evidence>
<evidence type="ECO:0000313" key="2">
    <source>
        <dbReference type="EMBL" id="MCP8968635.1"/>
    </source>
</evidence>
<sequence length="145" mass="15385">MADNERNRHLLRDFMDDEEYAAEITPARAVDDEEYAADITPARTVEDEEYAAEVAPGRPVAYTRGDVDDRTAGGTLSGFIALALGILSLFTFPVILGIGAVLVGLFARSRGAGASATIGIVLGAAAALLALIFRVALLSFFFSLF</sequence>
<evidence type="ECO:0000256" key="1">
    <source>
        <dbReference type="SAM" id="Phobius"/>
    </source>
</evidence>
<dbReference type="Proteomes" id="UP001156102">
    <property type="component" value="Unassembled WGS sequence"/>
</dbReference>
<keyword evidence="3" id="KW-1185">Reference proteome</keyword>
<organism evidence="2 3">
    <name type="scientific">Ectobacillus ponti</name>
    <dbReference type="NCBI Taxonomy" id="2961894"/>
    <lineage>
        <taxon>Bacteria</taxon>
        <taxon>Bacillati</taxon>
        <taxon>Bacillota</taxon>
        <taxon>Bacilli</taxon>
        <taxon>Bacillales</taxon>
        <taxon>Bacillaceae</taxon>
        <taxon>Ectobacillus</taxon>
    </lineage>
</organism>
<keyword evidence="1" id="KW-1133">Transmembrane helix</keyword>
<dbReference type="PANTHER" id="PTHR40040">
    <property type="entry name" value="SMALL HYDROPHOBIC PROTEIN-RELATED"/>
    <property type="match status" value="1"/>
</dbReference>
<keyword evidence="1" id="KW-0812">Transmembrane</keyword>
<comment type="caution">
    <text evidence="2">The sequence shown here is derived from an EMBL/GenBank/DDBJ whole genome shotgun (WGS) entry which is preliminary data.</text>
</comment>
<accession>A0AA42BP26</accession>
<name>A0AA42BP26_9BACI</name>
<proteinExistence type="predicted"/>
<gene>
    <name evidence="2" type="ORF">NK662_08810</name>
</gene>
<keyword evidence="1" id="KW-0472">Membrane</keyword>